<keyword evidence="2" id="KW-1185">Reference proteome</keyword>
<accession>A0ACC1AXL2</accession>
<dbReference type="EMBL" id="CM047904">
    <property type="protein sequence ID" value="KAJ0091408.1"/>
    <property type="molecule type" value="Genomic_DNA"/>
</dbReference>
<comment type="caution">
    <text evidence="1">The sequence shown here is derived from an EMBL/GenBank/DDBJ whole genome shotgun (WGS) entry which is preliminary data.</text>
</comment>
<proteinExistence type="predicted"/>
<name>A0ACC1AXL2_9ROSI</name>
<evidence type="ECO:0000313" key="2">
    <source>
        <dbReference type="Proteomes" id="UP001164250"/>
    </source>
</evidence>
<protein>
    <submittedName>
        <fullName evidence="1">Uncharacterized protein</fullName>
    </submittedName>
</protein>
<sequence length="182" mass="20226">MDRGENEKRLEELKATIKENEGRLQNLQSTAFQLANYYFVFQGVILTAICNGVTSLRCSDRWFLFTVSLLATILNLVALCIKGLKYLRTKTQQDENWCECNELEKSRTQMNEDSTNALHFLVAGIFFAGKMIIRSNMGMIDVSNFVKVAAGASGSVVNSSFGLVIKIQLKACGGCSIGKYVK</sequence>
<reference evidence="2" key="1">
    <citation type="journal article" date="2023" name="G3 (Bethesda)">
        <title>Genome assembly and association tests identify interacting loci associated with vigor, precocity, and sex in interspecific pistachio rootstocks.</title>
        <authorList>
            <person name="Palmer W."/>
            <person name="Jacygrad E."/>
            <person name="Sagayaradj S."/>
            <person name="Cavanaugh K."/>
            <person name="Han R."/>
            <person name="Bertier L."/>
            <person name="Beede B."/>
            <person name="Kafkas S."/>
            <person name="Golino D."/>
            <person name="Preece J."/>
            <person name="Michelmore R."/>
        </authorList>
    </citation>
    <scope>NUCLEOTIDE SEQUENCE [LARGE SCALE GENOMIC DNA]</scope>
</reference>
<dbReference type="Proteomes" id="UP001164250">
    <property type="component" value="Chromosome 8"/>
</dbReference>
<gene>
    <name evidence="1" type="ORF">Patl1_12808</name>
</gene>
<organism evidence="1 2">
    <name type="scientific">Pistacia atlantica</name>
    <dbReference type="NCBI Taxonomy" id="434234"/>
    <lineage>
        <taxon>Eukaryota</taxon>
        <taxon>Viridiplantae</taxon>
        <taxon>Streptophyta</taxon>
        <taxon>Embryophyta</taxon>
        <taxon>Tracheophyta</taxon>
        <taxon>Spermatophyta</taxon>
        <taxon>Magnoliopsida</taxon>
        <taxon>eudicotyledons</taxon>
        <taxon>Gunneridae</taxon>
        <taxon>Pentapetalae</taxon>
        <taxon>rosids</taxon>
        <taxon>malvids</taxon>
        <taxon>Sapindales</taxon>
        <taxon>Anacardiaceae</taxon>
        <taxon>Pistacia</taxon>
    </lineage>
</organism>
<evidence type="ECO:0000313" key="1">
    <source>
        <dbReference type="EMBL" id="KAJ0091408.1"/>
    </source>
</evidence>